<dbReference type="EMBL" id="WWEO01000035">
    <property type="protein sequence ID" value="NCD68147.1"/>
    <property type="molecule type" value="Genomic_DNA"/>
</dbReference>
<proteinExistence type="predicted"/>
<evidence type="ECO:0000313" key="8">
    <source>
        <dbReference type="Proteomes" id="UP000638732"/>
    </source>
</evidence>
<reference evidence="7" key="1">
    <citation type="submission" date="2020-01" db="EMBL/GenBank/DDBJ databases">
        <authorList>
            <person name="Seo Y.L."/>
        </authorList>
    </citation>
    <scope>NUCLEOTIDE SEQUENCE</scope>
    <source>
        <strain evidence="7">R11</strain>
    </source>
</reference>
<dbReference type="Pfam" id="PF16375">
    <property type="entry name" value="DUF4986"/>
    <property type="match status" value="1"/>
</dbReference>
<dbReference type="SUPFAM" id="SSF48208">
    <property type="entry name" value="Six-hairpin glycosidases"/>
    <property type="match status" value="1"/>
</dbReference>
<dbReference type="InterPro" id="IPR032275">
    <property type="entry name" value="DUF4986"/>
</dbReference>
<dbReference type="Pfam" id="PF20736">
    <property type="entry name" value="Glyco_hydro127M"/>
    <property type="match status" value="1"/>
</dbReference>
<feature type="domain" description="Glycoside hydrolase GH146 substrate-binding" evidence="5">
    <location>
        <begin position="651"/>
        <end position="780"/>
    </location>
</feature>
<evidence type="ECO:0000256" key="2">
    <source>
        <dbReference type="SAM" id="SignalP"/>
    </source>
</evidence>
<dbReference type="InterPro" id="IPR046544">
    <property type="entry name" value="GH146_SB_dom"/>
</dbReference>
<comment type="caution">
    <text evidence="7">The sequence shown here is derived from an EMBL/GenBank/DDBJ whole genome shotgun (WGS) entry which is preliminary data.</text>
</comment>
<evidence type="ECO:0000259" key="3">
    <source>
        <dbReference type="Pfam" id="PF07944"/>
    </source>
</evidence>
<dbReference type="Pfam" id="PF20620">
    <property type="entry name" value="DUF6805"/>
    <property type="match status" value="1"/>
</dbReference>
<dbReference type="Proteomes" id="UP000638732">
    <property type="component" value="Unassembled WGS sequence"/>
</dbReference>
<dbReference type="PANTHER" id="PTHR31151">
    <property type="entry name" value="PROLINE-TRNA LIGASE (DUF1680)"/>
    <property type="match status" value="1"/>
</dbReference>
<feature type="domain" description="Non-reducing end beta-L-arabinofuranosidase-like GH127 catalytic" evidence="3">
    <location>
        <begin position="35"/>
        <end position="412"/>
    </location>
</feature>
<keyword evidence="2" id="KW-0732">Signal</keyword>
<organism evidence="7 8">
    <name type="scientific">Mucilaginibacter agri</name>
    <dbReference type="NCBI Taxonomy" id="2695265"/>
    <lineage>
        <taxon>Bacteria</taxon>
        <taxon>Pseudomonadati</taxon>
        <taxon>Bacteroidota</taxon>
        <taxon>Sphingobacteriia</taxon>
        <taxon>Sphingobacteriales</taxon>
        <taxon>Sphingobacteriaceae</taxon>
        <taxon>Mucilaginibacter</taxon>
    </lineage>
</organism>
<dbReference type="PANTHER" id="PTHR31151:SF0">
    <property type="entry name" value="PROLINE-TRNA LIGASE (DUF1680)"/>
    <property type="match status" value="1"/>
</dbReference>
<feature type="chain" id="PRO_5037304923" evidence="2">
    <location>
        <begin position="24"/>
        <end position="788"/>
    </location>
</feature>
<feature type="region of interest" description="Disordered" evidence="1">
    <location>
        <begin position="658"/>
        <end position="681"/>
    </location>
</feature>
<gene>
    <name evidence="7" type="ORF">GSY63_02115</name>
</gene>
<keyword evidence="7" id="KW-0378">Hydrolase</keyword>
<feature type="signal peptide" evidence="2">
    <location>
        <begin position="1"/>
        <end position="23"/>
    </location>
</feature>
<reference evidence="7" key="2">
    <citation type="submission" date="2020-10" db="EMBL/GenBank/DDBJ databases">
        <title>Mucilaginibacter sp. nov., isolated from soil.</title>
        <authorList>
            <person name="Jeon C.O."/>
        </authorList>
    </citation>
    <scope>NUCLEOTIDE SEQUENCE</scope>
    <source>
        <strain evidence="7">R11</strain>
    </source>
</reference>
<name>A0A965ZE76_9SPHI</name>
<sequence length="788" mass="88983">MKIQWFKTSILIGLVASGMQALAQQPQLQSFSLNEVHLLKSPFLDAEQTDMGYMLKLDPDRLLAPFLREAGLKPKAESYGNWENTGLDGHTAGHYLTALAQMYASTGQKVWKTRLDYMVSELKRCQDNRTDGYVGGVPEGPLMWEHVANGNFDLFNKRWVPWYNLHKLYAGLRDAYLIGGNAEAKDVLIKLTDWADRLLSKLSEQQIQKMLDTEQGGMNEVCADVAAITGDNKYLVLAKKFDHQAILQPLEAHQDKLNGLHANTQIPKVIGFERIAELDNDSSFDSAARFFWETVVDNRSISIGGNSVREHFNPANNFISMVESEQGPETCNSYNMLKLTKMLFLTKPDAKYMNYYERTLYNHILSSQHPGKGGFVYFTPIRPDHYRVYSQPDEGFWCCVGTGMENHGKYGEMIYAHQGKDLYVNLFIASKLDWKQQGIALVQTNNFPFEEKSELRIVSTKPSTFKLWIRQPEWVKEGGFTLRLNGKFIKAAKDANGYVSINRKWNNGDRVSIQLPMRNKLEYLPDHSEWVSIVHGPIVLAAATDTTKLVGLMADGSRFGHVATGPLEPIDKAPLLVDNGNDISAELKPITEAPLRFTFANMVYQPQYKQLKLMPFFELHDARYMLYWPIAKADSIEQRKHQLADDDNIIALAKRTVDQVSPGEQQPESDHSIESNGSKTGVFRNKHWRDASGYFAYKMRTTPSVKALLVTYYGGDANRSFDIYLDDQKLAHVVLDGSQGDIFFTKEYAIPASVAKPGIVVVKFVAEKGSIAGGVFDVRMVKESKTLN</sequence>
<dbReference type="InterPro" id="IPR012878">
    <property type="entry name" value="Beta-AFase-like_GH127_cat"/>
</dbReference>
<evidence type="ECO:0000259" key="6">
    <source>
        <dbReference type="Pfam" id="PF20736"/>
    </source>
</evidence>
<evidence type="ECO:0000256" key="1">
    <source>
        <dbReference type="SAM" id="MobiDB-lite"/>
    </source>
</evidence>
<dbReference type="GO" id="GO:0016787">
    <property type="term" value="F:hydrolase activity"/>
    <property type="evidence" value="ECO:0007669"/>
    <property type="project" value="UniProtKB-KW"/>
</dbReference>
<evidence type="ECO:0000259" key="4">
    <source>
        <dbReference type="Pfam" id="PF16375"/>
    </source>
</evidence>
<dbReference type="GO" id="GO:0005975">
    <property type="term" value="P:carbohydrate metabolic process"/>
    <property type="evidence" value="ECO:0007669"/>
    <property type="project" value="InterPro"/>
</dbReference>
<evidence type="ECO:0000259" key="5">
    <source>
        <dbReference type="Pfam" id="PF20620"/>
    </source>
</evidence>
<dbReference type="InterPro" id="IPR049046">
    <property type="entry name" value="Beta-AFase-like_GH127_middle"/>
</dbReference>
<keyword evidence="8" id="KW-1185">Reference proteome</keyword>
<dbReference type="InterPro" id="IPR008928">
    <property type="entry name" value="6-hairpin_glycosidase_sf"/>
</dbReference>
<dbReference type="AlphaFoldDB" id="A0A965ZE76"/>
<feature type="domain" description="Non-reducing end beta-L-arabinofuranosidase-like GH127 middle" evidence="6">
    <location>
        <begin position="422"/>
        <end position="517"/>
    </location>
</feature>
<protein>
    <submittedName>
        <fullName evidence="7">Glycosyl hydrolase</fullName>
    </submittedName>
</protein>
<dbReference type="RefSeq" id="WP_166584172.1">
    <property type="nucleotide sequence ID" value="NZ_WWEO01000035.1"/>
</dbReference>
<feature type="domain" description="DUF4986" evidence="4">
    <location>
        <begin position="546"/>
        <end position="628"/>
    </location>
</feature>
<dbReference type="Pfam" id="PF07944">
    <property type="entry name" value="Beta-AFase-like_GH127_cat"/>
    <property type="match status" value="1"/>
</dbReference>
<evidence type="ECO:0000313" key="7">
    <source>
        <dbReference type="EMBL" id="NCD68147.1"/>
    </source>
</evidence>
<accession>A0A965ZE76</accession>